<dbReference type="InterPro" id="IPR011171">
    <property type="entry name" value="GMF"/>
</dbReference>
<dbReference type="Proteomes" id="UP000694544">
    <property type="component" value="Unplaced"/>
</dbReference>
<dbReference type="Ensembl" id="ENSMMST00000017514.1">
    <property type="protein sequence ID" value="ENSMMSP00000015849.1"/>
    <property type="gene ID" value="ENSMMSG00000012055.1"/>
</dbReference>
<keyword evidence="5" id="KW-1185">Reference proteome</keyword>
<protein>
    <recommendedName>
        <fullName evidence="3">ADF-H domain-containing protein</fullName>
    </recommendedName>
</protein>
<evidence type="ECO:0000256" key="2">
    <source>
        <dbReference type="SAM" id="MobiDB-lite"/>
    </source>
</evidence>
<evidence type="ECO:0000313" key="4">
    <source>
        <dbReference type="Ensembl" id="ENSMMSP00000015849.1"/>
    </source>
</evidence>
<accession>A0A8C6DL18</accession>
<dbReference type="PANTHER" id="PTHR11249">
    <property type="entry name" value="GLIAL FACTOR NATURATION FACTOR"/>
    <property type="match status" value="1"/>
</dbReference>
<reference evidence="4" key="2">
    <citation type="submission" date="2025-09" db="UniProtKB">
        <authorList>
            <consortium name="Ensembl"/>
        </authorList>
    </citation>
    <scope>IDENTIFICATION</scope>
</reference>
<dbReference type="Pfam" id="PF00241">
    <property type="entry name" value="Cofilin_ADF"/>
    <property type="match status" value="1"/>
</dbReference>
<reference evidence="4" key="1">
    <citation type="submission" date="2025-08" db="UniProtKB">
        <authorList>
            <consortium name="Ensembl"/>
        </authorList>
    </citation>
    <scope>IDENTIFICATION</scope>
</reference>
<feature type="region of interest" description="Disordered" evidence="2">
    <location>
        <begin position="61"/>
        <end position="85"/>
    </location>
</feature>
<dbReference type="GeneTree" id="ENSGT00390000008920"/>
<dbReference type="AlphaFoldDB" id="A0A8C6DL18"/>
<sequence length="85" mass="10028">MSDSLVVCVVDPELKEKLRKFRFRKEKDYAAIIMTVDKDQQMVVLENEFQNISPEELKMELPERQPRFAEDPTCRGATKPILHNY</sequence>
<feature type="compositionally biased region" description="Basic and acidic residues" evidence="2">
    <location>
        <begin position="61"/>
        <end position="73"/>
    </location>
</feature>
<organism evidence="4 5">
    <name type="scientific">Moschus moschiferus</name>
    <name type="common">Siberian musk deer</name>
    <name type="synonym">Moschus sibiricus</name>
    <dbReference type="NCBI Taxonomy" id="68415"/>
    <lineage>
        <taxon>Eukaryota</taxon>
        <taxon>Metazoa</taxon>
        <taxon>Chordata</taxon>
        <taxon>Craniata</taxon>
        <taxon>Vertebrata</taxon>
        <taxon>Euteleostomi</taxon>
        <taxon>Mammalia</taxon>
        <taxon>Eutheria</taxon>
        <taxon>Laurasiatheria</taxon>
        <taxon>Artiodactyla</taxon>
        <taxon>Ruminantia</taxon>
        <taxon>Pecora</taxon>
        <taxon>Moschidae</taxon>
        <taxon>Moschus</taxon>
    </lineage>
</organism>
<dbReference type="PROSITE" id="PS51263">
    <property type="entry name" value="ADF_H"/>
    <property type="match status" value="1"/>
</dbReference>
<feature type="domain" description="ADF-H" evidence="3">
    <location>
        <begin position="6"/>
        <end position="85"/>
    </location>
</feature>
<dbReference type="GO" id="GO:0034316">
    <property type="term" value="P:negative regulation of Arp2/3 complex-mediated actin nucleation"/>
    <property type="evidence" value="ECO:0007669"/>
    <property type="project" value="TreeGrafter"/>
</dbReference>
<dbReference type="GO" id="GO:0003779">
    <property type="term" value="F:actin binding"/>
    <property type="evidence" value="ECO:0007669"/>
    <property type="project" value="InterPro"/>
</dbReference>
<evidence type="ECO:0000259" key="3">
    <source>
        <dbReference type="PROSITE" id="PS51263"/>
    </source>
</evidence>
<dbReference type="PANTHER" id="PTHR11249:SF4">
    <property type="entry name" value="GLIA MATURATION FACTOR GAMMA"/>
    <property type="match status" value="1"/>
</dbReference>
<dbReference type="GO" id="GO:0071846">
    <property type="term" value="P:actin filament debranching"/>
    <property type="evidence" value="ECO:0007669"/>
    <property type="project" value="InterPro"/>
</dbReference>
<dbReference type="Gene3D" id="3.40.20.10">
    <property type="entry name" value="Severin"/>
    <property type="match status" value="1"/>
</dbReference>
<evidence type="ECO:0000313" key="5">
    <source>
        <dbReference type="Proteomes" id="UP000694544"/>
    </source>
</evidence>
<dbReference type="GO" id="GO:0071933">
    <property type="term" value="F:Arp2/3 complex binding"/>
    <property type="evidence" value="ECO:0007669"/>
    <property type="project" value="InterPro"/>
</dbReference>
<proteinExistence type="inferred from homology"/>
<dbReference type="GO" id="GO:0030864">
    <property type="term" value="C:cortical actin cytoskeleton"/>
    <property type="evidence" value="ECO:0007669"/>
    <property type="project" value="TreeGrafter"/>
</dbReference>
<comment type="similarity">
    <text evidence="1">Belongs to the actin-binding proteins ADF family. GMF subfamily.</text>
</comment>
<dbReference type="InterPro" id="IPR029006">
    <property type="entry name" value="ADF-H/Gelsolin-like_dom_sf"/>
</dbReference>
<dbReference type="InterPro" id="IPR002108">
    <property type="entry name" value="ADF-H"/>
</dbReference>
<evidence type="ECO:0000256" key="1">
    <source>
        <dbReference type="ARBA" id="ARBA00010055"/>
    </source>
</evidence>
<dbReference type="SUPFAM" id="SSF55753">
    <property type="entry name" value="Actin depolymerizing proteins"/>
    <property type="match status" value="1"/>
</dbReference>
<name>A0A8C6DL18_MOSMO</name>